<dbReference type="EMBL" id="JBIENY010000362">
    <property type="protein sequence ID" value="MFG6298586.1"/>
    <property type="molecule type" value="Genomic_DNA"/>
</dbReference>
<accession>A0ABW7E641</accession>
<sequence>MALAGIDEERLDDDAKKPAGAGGTVTAVPLDVSDADSSAATADRAA</sequence>
<gene>
    <name evidence="2" type="ORF">ACGU38_24855</name>
</gene>
<feature type="region of interest" description="Disordered" evidence="1">
    <location>
        <begin position="1"/>
        <end position="46"/>
    </location>
</feature>
<name>A0ABW7E641_STRRO</name>
<evidence type="ECO:0000313" key="2">
    <source>
        <dbReference type="EMBL" id="MFG6298586.1"/>
    </source>
</evidence>
<reference evidence="2 3" key="1">
    <citation type="submission" date="2024-10" db="EMBL/GenBank/DDBJ databases">
        <title>Draft genome assembly of a novel steroid transforming actinomycete isolated from African clawed frog Xenopus laevis.</title>
        <authorList>
            <person name="Bragin E."/>
            <person name="Kollerov V."/>
            <person name="Donova M.V."/>
        </authorList>
    </citation>
    <scope>NUCLEOTIDE SEQUENCE [LARGE SCALE GENOMIC DNA]</scope>
    <source>
        <strain evidence="2 3">MTOC-St3</strain>
    </source>
</reference>
<protein>
    <submittedName>
        <fullName evidence="2">Uncharacterized protein</fullName>
    </submittedName>
</protein>
<evidence type="ECO:0000256" key="1">
    <source>
        <dbReference type="SAM" id="MobiDB-lite"/>
    </source>
</evidence>
<dbReference type="RefSeq" id="WP_185912025.1">
    <property type="nucleotide sequence ID" value="NZ_JAJIRV010000001.1"/>
</dbReference>
<evidence type="ECO:0000313" key="3">
    <source>
        <dbReference type="Proteomes" id="UP001605990"/>
    </source>
</evidence>
<dbReference type="Proteomes" id="UP001605990">
    <property type="component" value="Unassembled WGS sequence"/>
</dbReference>
<keyword evidence="3" id="KW-1185">Reference proteome</keyword>
<feature type="compositionally biased region" description="Low complexity" evidence="1">
    <location>
        <begin position="35"/>
        <end position="46"/>
    </location>
</feature>
<organism evidence="2 3">
    <name type="scientific">Streptomyces rochei</name>
    <name type="common">Streptomyces parvullus</name>
    <dbReference type="NCBI Taxonomy" id="1928"/>
    <lineage>
        <taxon>Bacteria</taxon>
        <taxon>Bacillati</taxon>
        <taxon>Actinomycetota</taxon>
        <taxon>Actinomycetes</taxon>
        <taxon>Kitasatosporales</taxon>
        <taxon>Streptomycetaceae</taxon>
        <taxon>Streptomyces</taxon>
        <taxon>Streptomyces rochei group</taxon>
    </lineage>
</organism>
<proteinExistence type="predicted"/>
<comment type="caution">
    <text evidence="2">The sequence shown here is derived from an EMBL/GenBank/DDBJ whole genome shotgun (WGS) entry which is preliminary data.</text>
</comment>